<dbReference type="VEuPathDB" id="FungiDB:H310_04433"/>
<proteinExistence type="predicted"/>
<dbReference type="InterPro" id="IPR036249">
    <property type="entry name" value="Thioredoxin-like_sf"/>
</dbReference>
<evidence type="ECO:0008006" key="5">
    <source>
        <dbReference type="Google" id="ProtNLM"/>
    </source>
</evidence>
<name>A0A418B713_9STRA</name>
<comment type="caution">
    <text evidence="3">The sequence shown here is derived from an EMBL/GenBank/DDBJ whole genome shotgun (WGS) entry which is preliminary data.</text>
</comment>
<feature type="compositionally biased region" description="Basic and acidic residues" evidence="1">
    <location>
        <begin position="680"/>
        <end position="719"/>
    </location>
</feature>
<dbReference type="InterPro" id="IPR052842">
    <property type="entry name" value="ER_Co-chaperone"/>
</dbReference>
<gene>
    <name evidence="3" type="ORF">DYB32_001276</name>
</gene>
<evidence type="ECO:0000313" key="3">
    <source>
        <dbReference type="EMBL" id="RHY33949.1"/>
    </source>
</evidence>
<dbReference type="Proteomes" id="UP000285060">
    <property type="component" value="Unassembled WGS sequence"/>
</dbReference>
<feature type="region of interest" description="Disordered" evidence="1">
    <location>
        <begin position="156"/>
        <end position="188"/>
    </location>
</feature>
<accession>A0A418B713</accession>
<sequence length="740" mass="81150">MRRSHRGFAGWVLAVLLAMIMLRGSSAHEPSTSTWTHEHVHELSTIAQTRASEMETSKKLWIVLYGNRDDPILSVLNQVGGELSYAVSFAWISADVAQSFGLQAAKPPILITFRDEPKWNPYQERMYRTLELVHQFPSQLDARALKKIVRDKAPSAVQTSWPDKDDDAAWLPTAGAATPSASTSNSPPRVVLVTKKSTPSLLYKSLSIEFPSLKFFSLPDSPEVLEQFHVSSVPSLLVGLSLSQLTSFKESDGDVTNFDDLCRFLRPHVPTTTTDVQSTSSSLWFTRDDLDVAIRNSSHAAWLVVVQSKTSPNIVDPSNDDWKQTVIDLRSKVGLDLIRVAMVNDASPTAAGIYSVRYGPSTAMVKAPLTSSVETVVKHLIESLPDSTSALYGPSDIQAFFGRMLSKSDTVSFVLFTSKKDTPLLVQAIALTFPTHVQVGVVFNPDQDTKKQFGLGKLPAMVAVMSPRDPSVPREQFSMTFYDKQLLGPPTFENVHRFVDHVVQAYVPKQGDPNEHSADTATTATVHSVTTQSEFTNACTSLCVIGLTHGADDIATQTVLKDVAVQSAAKKHPLQYVAVDAVCQPEFASVLGAESWQIPAIVMYSPGKRRYVRHVGGLDADATLAFVQSVLAGKTGTAPLSTAPTLATECAAVVNDVTDAPVIDEDDDGEMEAMMREIREEEQRQADMRKRQLKEEMEARKAAEDKAKADEAAKVTEKKPAKKSTKKKKKTVKPRPKDEL</sequence>
<dbReference type="AlphaFoldDB" id="A0A418B713"/>
<feature type="signal peptide" evidence="2">
    <location>
        <begin position="1"/>
        <end position="27"/>
    </location>
</feature>
<evidence type="ECO:0000256" key="2">
    <source>
        <dbReference type="SAM" id="SignalP"/>
    </source>
</evidence>
<organism evidence="3 4">
    <name type="scientific">Aphanomyces invadans</name>
    <dbReference type="NCBI Taxonomy" id="157072"/>
    <lineage>
        <taxon>Eukaryota</taxon>
        <taxon>Sar</taxon>
        <taxon>Stramenopiles</taxon>
        <taxon>Oomycota</taxon>
        <taxon>Saprolegniomycetes</taxon>
        <taxon>Saprolegniales</taxon>
        <taxon>Verrucalvaceae</taxon>
        <taxon>Aphanomyces</taxon>
    </lineage>
</organism>
<feature type="compositionally biased region" description="Low complexity" evidence="1">
    <location>
        <begin position="172"/>
        <end position="188"/>
    </location>
</feature>
<keyword evidence="4" id="KW-1185">Reference proteome</keyword>
<dbReference type="PANTHER" id="PTHR45184:SF1">
    <property type="entry name" value="DNAJ PROTEIN ERDJ3A"/>
    <property type="match status" value="1"/>
</dbReference>
<dbReference type="PANTHER" id="PTHR45184">
    <property type="entry name" value="DNAJ PROTEIN ERDJ3A"/>
    <property type="match status" value="1"/>
</dbReference>
<keyword evidence="2" id="KW-0732">Signal</keyword>
<reference evidence="3 4" key="1">
    <citation type="submission" date="2018-08" db="EMBL/GenBank/DDBJ databases">
        <title>Aphanomyces genome sequencing and annotation.</title>
        <authorList>
            <person name="Minardi D."/>
            <person name="Oidtmann B."/>
            <person name="Van Der Giezen M."/>
            <person name="Studholme D.J."/>
        </authorList>
    </citation>
    <scope>NUCLEOTIDE SEQUENCE [LARGE SCALE GENOMIC DNA]</scope>
    <source>
        <strain evidence="3 4">NJM0002</strain>
    </source>
</reference>
<feature type="region of interest" description="Disordered" evidence="1">
    <location>
        <begin position="680"/>
        <end position="740"/>
    </location>
</feature>
<dbReference type="EMBL" id="QUSY01000050">
    <property type="protein sequence ID" value="RHY33949.1"/>
    <property type="molecule type" value="Genomic_DNA"/>
</dbReference>
<feature type="compositionally biased region" description="Basic residues" evidence="1">
    <location>
        <begin position="720"/>
        <end position="734"/>
    </location>
</feature>
<evidence type="ECO:0000256" key="1">
    <source>
        <dbReference type="SAM" id="MobiDB-lite"/>
    </source>
</evidence>
<dbReference type="CDD" id="cd22249">
    <property type="entry name" value="UDM1_RNF168_RNF169-like"/>
    <property type="match status" value="1"/>
</dbReference>
<feature type="chain" id="PRO_5019281462" description="Thioredoxin domain-containing protein" evidence="2">
    <location>
        <begin position="28"/>
        <end position="740"/>
    </location>
</feature>
<evidence type="ECO:0000313" key="4">
    <source>
        <dbReference type="Proteomes" id="UP000285060"/>
    </source>
</evidence>
<protein>
    <recommendedName>
        <fullName evidence="5">Thioredoxin domain-containing protein</fullName>
    </recommendedName>
</protein>
<dbReference type="SUPFAM" id="SSF52833">
    <property type="entry name" value="Thioredoxin-like"/>
    <property type="match status" value="1"/>
</dbReference>